<evidence type="ECO:0000256" key="7">
    <source>
        <dbReference type="SAM" id="Phobius"/>
    </source>
</evidence>
<dbReference type="PANTHER" id="PTHR23513">
    <property type="entry name" value="INTEGRAL MEMBRANE EFFLUX PROTEIN-RELATED"/>
    <property type="match status" value="1"/>
</dbReference>
<name>A0A6J7KTV2_9ZZZZ</name>
<keyword evidence="3" id="KW-1003">Cell membrane</keyword>
<dbReference type="InterPro" id="IPR010290">
    <property type="entry name" value="TM_effector"/>
</dbReference>
<evidence type="ECO:0000256" key="4">
    <source>
        <dbReference type="ARBA" id="ARBA00022692"/>
    </source>
</evidence>
<feature type="transmembrane region" description="Helical" evidence="7">
    <location>
        <begin position="314"/>
        <end position="332"/>
    </location>
</feature>
<feature type="transmembrane region" description="Helical" evidence="7">
    <location>
        <begin position="70"/>
        <end position="94"/>
    </location>
</feature>
<feature type="domain" description="Major facilitator superfamily (MFS) profile" evidence="8">
    <location>
        <begin position="41"/>
        <end position="426"/>
    </location>
</feature>
<accession>A0A6J7KTV2</accession>
<reference evidence="9" key="1">
    <citation type="submission" date="2020-05" db="EMBL/GenBank/DDBJ databases">
        <authorList>
            <person name="Chiriac C."/>
            <person name="Salcher M."/>
            <person name="Ghai R."/>
            <person name="Kavagutti S V."/>
        </authorList>
    </citation>
    <scope>NUCLEOTIDE SEQUENCE</scope>
</reference>
<feature type="transmembrane region" description="Helical" evidence="7">
    <location>
        <begin position="250"/>
        <end position="272"/>
    </location>
</feature>
<evidence type="ECO:0000256" key="1">
    <source>
        <dbReference type="ARBA" id="ARBA00004651"/>
    </source>
</evidence>
<dbReference type="InterPro" id="IPR036259">
    <property type="entry name" value="MFS_trans_sf"/>
</dbReference>
<feature type="transmembrane region" description="Helical" evidence="7">
    <location>
        <begin position="372"/>
        <end position="394"/>
    </location>
</feature>
<organism evidence="9">
    <name type="scientific">freshwater metagenome</name>
    <dbReference type="NCBI Taxonomy" id="449393"/>
    <lineage>
        <taxon>unclassified sequences</taxon>
        <taxon>metagenomes</taxon>
        <taxon>ecological metagenomes</taxon>
    </lineage>
</organism>
<dbReference type="PANTHER" id="PTHR23513:SF11">
    <property type="entry name" value="STAPHYLOFERRIN A TRANSPORTER"/>
    <property type="match status" value="1"/>
</dbReference>
<keyword evidence="4 7" id="KW-0812">Transmembrane</keyword>
<evidence type="ECO:0000313" key="9">
    <source>
        <dbReference type="EMBL" id="CAB4958945.1"/>
    </source>
</evidence>
<keyword evidence="6 7" id="KW-0472">Membrane</keyword>
<dbReference type="SUPFAM" id="SSF103473">
    <property type="entry name" value="MFS general substrate transporter"/>
    <property type="match status" value="1"/>
</dbReference>
<dbReference type="EMBL" id="CAFBNF010000260">
    <property type="protein sequence ID" value="CAB4958945.1"/>
    <property type="molecule type" value="Genomic_DNA"/>
</dbReference>
<dbReference type="InterPro" id="IPR020846">
    <property type="entry name" value="MFS_dom"/>
</dbReference>
<feature type="transmembrane region" description="Helical" evidence="7">
    <location>
        <begin position="40"/>
        <end position="58"/>
    </location>
</feature>
<dbReference type="AlphaFoldDB" id="A0A6J7KTV2"/>
<feature type="transmembrane region" description="Helical" evidence="7">
    <location>
        <begin position="200"/>
        <end position="219"/>
    </location>
</feature>
<feature type="transmembrane region" description="Helical" evidence="7">
    <location>
        <begin position="106"/>
        <end position="128"/>
    </location>
</feature>
<feature type="transmembrane region" description="Helical" evidence="7">
    <location>
        <begin position="134"/>
        <end position="158"/>
    </location>
</feature>
<dbReference type="GO" id="GO:0022857">
    <property type="term" value="F:transmembrane transporter activity"/>
    <property type="evidence" value="ECO:0007669"/>
    <property type="project" value="InterPro"/>
</dbReference>
<proteinExistence type="predicted"/>
<protein>
    <submittedName>
        <fullName evidence="9">Unannotated protein</fullName>
    </submittedName>
</protein>
<dbReference type="GO" id="GO:0005886">
    <property type="term" value="C:plasma membrane"/>
    <property type="evidence" value="ECO:0007669"/>
    <property type="project" value="UniProtKB-SubCell"/>
</dbReference>
<feature type="transmembrane region" description="Helical" evidence="7">
    <location>
        <begin position="170"/>
        <end position="194"/>
    </location>
</feature>
<evidence type="ECO:0000256" key="5">
    <source>
        <dbReference type="ARBA" id="ARBA00022989"/>
    </source>
</evidence>
<keyword evidence="5 7" id="KW-1133">Transmembrane helix</keyword>
<comment type="subcellular location">
    <subcellularLocation>
        <location evidence="1">Cell membrane</location>
        <topology evidence="1">Multi-pass membrane protein</topology>
    </subcellularLocation>
</comment>
<evidence type="ECO:0000256" key="6">
    <source>
        <dbReference type="ARBA" id="ARBA00023136"/>
    </source>
</evidence>
<evidence type="ECO:0000259" key="8">
    <source>
        <dbReference type="PROSITE" id="PS50850"/>
    </source>
</evidence>
<dbReference type="Gene3D" id="1.20.1250.20">
    <property type="entry name" value="MFS general substrate transporter like domains"/>
    <property type="match status" value="1"/>
</dbReference>
<evidence type="ECO:0000256" key="2">
    <source>
        <dbReference type="ARBA" id="ARBA00022448"/>
    </source>
</evidence>
<dbReference type="PROSITE" id="PS50850">
    <property type="entry name" value="MFS"/>
    <property type="match status" value="1"/>
</dbReference>
<gene>
    <name evidence="9" type="ORF">UFOPK3773_01868</name>
</gene>
<feature type="transmembrane region" description="Helical" evidence="7">
    <location>
        <begin position="400"/>
        <end position="420"/>
    </location>
</feature>
<dbReference type="CDD" id="cd06173">
    <property type="entry name" value="MFS_MefA_like"/>
    <property type="match status" value="1"/>
</dbReference>
<feature type="transmembrane region" description="Helical" evidence="7">
    <location>
        <begin position="338"/>
        <end position="360"/>
    </location>
</feature>
<dbReference type="Pfam" id="PF05977">
    <property type="entry name" value="MFS_3"/>
    <property type="match status" value="1"/>
</dbReference>
<feature type="transmembrane region" description="Helical" evidence="7">
    <location>
        <begin position="284"/>
        <end position="302"/>
    </location>
</feature>
<sequence>MRRDVGVVGRVLHWGVTQTGRMSRQTEGPPGLLAPLRGSATFRALWIGQLAMQVGIWIETVAAQWSMVDAGASTLVVAMVQAAVTLPFLVLAIPGGVIADLVQRRWLLVGVNGGAALVAVLLTAASLSGWLHPAMLLMLTALLGVAVAVSQPGVTAAVPDVVPAAHIAPASMLASISVNLARVIGPAIGGLLIASMGATAAYAASALGFALFAVLLVAARDVGHVPQPQSFLPAMRSGLDHVVSARPFRLLLVITGWWFVAGSVLWALLPVVALREFGLGPGEYGWILATAGMGAVGGTVIFAPLRTRVETTRYVLWLIPLFGLALVVVAEVPVTGAVIAALLLAGFTWTTMGAIVMSSAQMLLPAWVRARGIAYYSVASQGGIAVGSLLWGVVGGLTTATGAFLVAAACLVPLWVFVLVRRMPTQAG</sequence>
<keyword evidence="2" id="KW-0813">Transport</keyword>
<evidence type="ECO:0000256" key="3">
    <source>
        <dbReference type="ARBA" id="ARBA00022475"/>
    </source>
</evidence>